<comment type="similarity">
    <text evidence="1">Belongs to the peptidase S51 family.</text>
</comment>
<evidence type="ECO:0000256" key="3">
    <source>
        <dbReference type="ARBA" id="ARBA00022801"/>
    </source>
</evidence>
<evidence type="ECO:0000256" key="1">
    <source>
        <dbReference type="ARBA" id="ARBA00006534"/>
    </source>
</evidence>
<evidence type="ECO:0000313" key="6">
    <source>
        <dbReference type="Proteomes" id="UP000824132"/>
    </source>
</evidence>
<dbReference type="Gene3D" id="3.40.50.880">
    <property type="match status" value="1"/>
</dbReference>
<dbReference type="EMBL" id="DXCL01000028">
    <property type="protein sequence ID" value="HIZ03704.1"/>
    <property type="molecule type" value="Genomic_DNA"/>
</dbReference>
<comment type="caution">
    <text evidence="5">The sequence shown here is derived from an EMBL/GenBank/DDBJ whole genome shotgun (WGS) entry which is preliminary data.</text>
</comment>
<protein>
    <submittedName>
        <fullName evidence="5">Type 1 glutamine amidotransferase-like domain-containing protein</fullName>
    </submittedName>
</protein>
<dbReference type="GO" id="GO:0008236">
    <property type="term" value="F:serine-type peptidase activity"/>
    <property type="evidence" value="ECO:0007669"/>
    <property type="project" value="UniProtKB-KW"/>
</dbReference>
<keyword evidence="3" id="KW-0378">Hydrolase</keyword>
<reference evidence="5" key="2">
    <citation type="submission" date="2021-04" db="EMBL/GenBank/DDBJ databases">
        <authorList>
            <person name="Gilroy R."/>
        </authorList>
    </citation>
    <scope>NUCLEOTIDE SEQUENCE</scope>
    <source>
        <strain evidence="5">CHK187-5294</strain>
    </source>
</reference>
<dbReference type="InterPro" id="IPR029062">
    <property type="entry name" value="Class_I_gatase-like"/>
</dbReference>
<dbReference type="AlphaFoldDB" id="A0A9D2CZH3"/>
<name>A0A9D2CZH3_9FIRM</name>
<dbReference type="PANTHER" id="PTHR20842:SF0">
    <property type="entry name" value="ALPHA-ASPARTYL DIPEPTIDASE"/>
    <property type="match status" value="1"/>
</dbReference>
<sequence>MDKTLICIGGGELKSKETIKIDGYIAEKAKRHAGERRAYGLFIPTASHDSMPYFNSFRKTYTSVYDIKADVALTVYGEMSIDRIREKFQKADFIYVGGGDTLFMLDHWKKTGVLEMIREAYERGILICGLSAGAICWFENMYTDSEFSGGGDKYCICPGLGWIKGTISPHYNVRLLDFDEKILYNNIDAFGLEDCSAIEVVNGKIILSISASGRAFSLHCHEGRLVKEIVLPEVVLS</sequence>
<gene>
    <name evidence="5" type="ORF">H9727_05405</name>
</gene>
<dbReference type="Proteomes" id="UP000824132">
    <property type="component" value="Unassembled WGS sequence"/>
</dbReference>
<dbReference type="Pfam" id="PF03575">
    <property type="entry name" value="Peptidase_S51"/>
    <property type="match status" value="1"/>
</dbReference>
<reference evidence="5" key="1">
    <citation type="journal article" date="2021" name="PeerJ">
        <title>Extensive microbial diversity within the chicken gut microbiome revealed by metagenomics and culture.</title>
        <authorList>
            <person name="Gilroy R."/>
            <person name="Ravi A."/>
            <person name="Getino M."/>
            <person name="Pursley I."/>
            <person name="Horton D.L."/>
            <person name="Alikhan N.F."/>
            <person name="Baker D."/>
            <person name="Gharbi K."/>
            <person name="Hall N."/>
            <person name="Watson M."/>
            <person name="Adriaenssens E.M."/>
            <person name="Foster-Nyarko E."/>
            <person name="Jarju S."/>
            <person name="Secka A."/>
            <person name="Antonio M."/>
            <person name="Oren A."/>
            <person name="Chaudhuri R.R."/>
            <person name="La Ragione R."/>
            <person name="Hildebrand F."/>
            <person name="Pallen M.J."/>
        </authorList>
    </citation>
    <scope>NUCLEOTIDE SEQUENCE</scope>
    <source>
        <strain evidence="5">CHK187-5294</strain>
    </source>
</reference>
<dbReference type="PANTHER" id="PTHR20842">
    <property type="entry name" value="PROTEASE S51 ALPHA-ASPARTYL DIPEPTIDASE"/>
    <property type="match status" value="1"/>
</dbReference>
<evidence type="ECO:0000256" key="2">
    <source>
        <dbReference type="ARBA" id="ARBA00022670"/>
    </source>
</evidence>
<organism evidence="5 6">
    <name type="scientific">Candidatus Borkfalkia avistercoris</name>
    <dbReference type="NCBI Taxonomy" id="2838504"/>
    <lineage>
        <taxon>Bacteria</taxon>
        <taxon>Bacillati</taxon>
        <taxon>Bacillota</taxon>
        <taxon>Clostridia</taxon>
        <taxon>Christensenellales</taxon>
        <taxon>Christensenellaceae</taxon>
        <taxon>Candidatus Borkfalkia</taxon>
    </lineage>
</organism>
<proteinExistence type="inferred from homology"/>
<evidence type="ECO:0000256" key="4">
    <source>
        <dbReference type="ARBA" id="ARBA00022825"/>
    </source>
</evidence>
<dbReference type="SUPFAM" id="SSF52317">
    <property type="entry name" value="Class I glutamine amidotransferase-like"/>
    <property type="match status" value="1"/>
</dbReference>
<keyword evidence="5" id="KW-0315">Glutamine amidotransferase</keyword>
<dbReference type="GO" id="GO:0006508">
    <property type="term" value="P:proteolysis"/>
    <property type="evidence" value="ECO:0007669"/>
    <property type="project" value="UniProtKB-KW"/>
</dbReference>
<evidence type="ECO:0000313" key="5">
    <source>
        <dbReference type="EMBL" id="HIZ03704.1"/>
    </source>
</evidence>
<accession>A0A9D2CZH3</accession>
<dbReference type="InterPro" id="IPR005320">
    <property type="entry name" value="Peptidase_S51"/>
</dbReference>
<keyword evidence="4" id="KW-0720">Serine protease</keyword>
<keyword evidence="2" id="KW-0645">Protease</keyword>